<dbReference type="Proteomes" id="UP001141327">
    <property type="component" value="Unassembled WGS sequence"/>
</dbReference>
<reference evidence="3" key="1">
    <citation type="journal article" date="2022" name="bioRxiv">
        <title>Genomics of Preaxostyla Flagellates Illuminates Evolutionary Transitions and the Path Towards Mitochondrial Loss.</title>
        <authorList>
            <person name="Novak L.V.F."/>
            <person name="Treitli S.C."/>
            <person name="Pyrih J."/>
            <person name="Halakuc P."/>
            <person name="Pipaliya S.V."/>
            <person name="Vacek V."/>
            <person name="Brzon O."/>
            <person name="Soukal P."/>
            <person name="Eme L."/>
            <person name="Dacks J.B."/>
            <person name="Karnkowska A."/>
            <person name="Elias M."/>
            <person name="Hampl V."/>
        </authorList>
    </citation>
    <scope>NUCLEOTIDE SEQUENCE</scope>
    <source>
        <strain evidence="3">RCP-MX</strain>
    </source>
</reference>
<keyword evidence="4" id="KW-1185">Reference proteome</keyword>
<feature type="region of interest" description="Disordered" evidence="1">
    <location>
        <begin position="237"/>
        <end position="281"/>
    </location>
</feature>
<name>A0ABQ8URK8_9EUKA</name>
<comment type="caution">
    <text evidence="3">The sequence shown here is derived from an EMBL/GenBank/DDBJ whole genome shotgun (WGS) entry which is preliminary data.</text>
</comment>
<dbReference type="SUPFAM" id="SSF56300">
    <property type="entry name" value="Metallo-dependent phosphatases"/>
    <property type="match status" value="1"/>
</dbReference>
<feature type="compositionally biased region" description="Basic and acidic residues" evidence="1">
    <location>
        <begin position="193"/>
        <end position="213"/>
    </location>
</feature>
<evidence type="ECO:0000313" key="4">
    <source>
        <dbReference type="Proteomes" id="UP001141327"/>
    </source>
</evidence>
<feature type="compositionally biased region" description="Low complexity" evidence="1">
    <location>
        <begin position="251"/>
        <end position="281"/>
    </location>
</feature>
<dbReference type="InterPro" id="IPR004843">
    <property type="entry name" value="Calcineurin-like_PHP"/>
</dbReference>
<dbReference type="Pfam" id="PF00149">
    <property type="entry name" value="Metallophos"/>
    <property type="match status" value="1"/>
</dbReference>
<dbReference type="Gene3D" id="3.60.21.10">
    <property type="match status" value="1"/>
</dbReference>
<protein>
    <recommendedName>
        <fullName evidence="2">Calcineurin-like phosphoesterase domain-containing protein</fullName>
    </recommendedName>
</protein>
<dbReference type="EMBL" id="JAPMOS010000013">
    <property type="protein sequence ID" value="KAJ4460352.1"/>
    <property type="molecule type" value="Genomic_DNA"/>
</dbReference>
<accession>A0ABQ8URK8</accession>
<organism evidence="3 4">
    <name type="scientific">Paratrimastix pyriformis</name>
    <dbReference type="NCBI Taxonomy" id="342808"/>
    <lineage>
        <taxon>Eukaryota</taxon>
        <taxon>Metamonada</taxon>
        <taxon>Preaxostyla</taxon>
        <taxon>Paratrimastigidae</taxon>
        <taxon>Paratrimastix</taxon>
    </lineage>
</organism>
<feature type="compositionally biased region" description="Pro residues" evidence="1">
    <location>
        <begin position="239"/>
        <end position="250"/>
    </location>
</feature>
<gene>
    <name evidence="3" type="ORF">PAPYR_3367</name>
</gene>
<proteinExistence type="predicted"/>
<dbReference type="InterPro" id="IPR029052">
    <property type="entry name" value="Metallo-depent_PP-like"/>
</dbReference>
<evidence type="ECO:0000256" key="1">
    <source>
        <dbReference type="SAM" id="MobiDB-lite"/>
    </source>
</evidence>
<dbReference type="CDD" id="cd00838">
    <property type="entry name" value="MPP_superfamily"/>
    <property type="match status" value="1"/>
</dbReference>
<sequence>MKILFSADLHGQHLQYSALLELLPIVKPDVLILGGDLTPKKKTLRQQICGDAAQVSSQKDRQAVLGQQKFLDESAFPILSVISDSLPVIIIPGNADLRCGFRRWAEWASQHPNVHLVVNDVISLTIAGERWAFLGYSNVPLSPHKGKDWEKWDTALCHGRAGCSSDGMASYPVSGQNPADLSEPYHFATIDVSPDRRPAEPEPHPDEPPEITKCRPRWTIDEELEYLFSSRVPQIFLSTPPPPAPSPLPSSAPGSPSATPMAPTPLILTPSTSSPPTSPLSASVRIALSDTPTLAPSVLSPSSCPATTPGGEPPWWPRERLVVVSHCPPTGGLIDQILSTGEHIGSLGF</sequence>
<feature type="domain" description="Calcineurin-like phosphoesterase" evidence="2">
    <location>
        <begin position="1"/>
        <end position="114"/>
    </location>
</feature>
<evidence type="ECO:0000313" key="3">
    <source>
        <dbReference type="EMBL" id="KAJ4460352.1"/>
    </source>
</evidence>
<feature type="region of interest" description="Disordered" evidence="1">
    <location>
        <begin position="192"/>
        <end position="216"/>
    </location>
</feature>
<evidence type="ECO:0000259" key="2">
    <source>
        <dbReference type="Pfam" id="PF00149"/>
    </source>
</evidence>